<accession>E1YEQ7</accession>
<evidence type="ECO:0000256" key="1">
    <source>
        <dbReference type="ARBA" id="ARBA00000385"/>
    </source>
</evidence>
<keyword evidence="4 5" id="KW-0413">Isomerase</keyword>
<comment type="function">
    <text evidence="5">Responsible for synthesis of pseudouridine from uracil-55 in the psi GC loop of transfer RNAs.</text>
</comment>
<dbReference type="InterPro" id="IPR020103">
    <property type="entry name" value="PsdUridine_synth_cat_dom_sf"/>
</dbReference>
<dbReference type="InterPro" id="IPR014780">
    <property type="entry name" value="tRNA_psdUridine_synth_TruB"/>
</dbReference>
<feature type="domain" description="tRNA pseudouridylate synthase B C-terminal" evidence="7">
    <location>
        <begin position="175"/>
        <end position="217"/>
    </location>
</feature>
<dbReference type="EMBL" id="FR695872">
    <property type="protein sequence ID" value="CBX29051.1"/>
    <property type="molecule type" value="Genomic_DNA"/>
</dbReference>
<evidence type="ECO:0000259" key="7">
    <source>
        <dbReference type="Pfam" id="PF16198"/>
    </source>
</evidence>
<evidence type="ECO:0000259" key="6">
    <source>
        <dbReference type="Pfam" id="PF01509"/>
    </source>
</evidence>
<dbReference type="GO" id="GO:0031119">
    <property type="term" value="P:tRNA pseudouridine synthesis"/>
    <property type="evidence" value="ECO:0007669"/>
    <property type="project" value="UniProtKB-UniRule"/>
</dbReference>
<dbReference type="AlphaFoldDB" id="E1YEQ7"/>
<dbReference type="NCBIfam" id="TIGR00431">
    <property type="entry name" value="TruB"/>
    <property type="match status" value="1"/>
</dbReference>
<keyword evidence="3 5" id="KW-0819">tRNA processing</keyword>
<proteinExistence type="inferred from homology"/>
<reference evidence="8" key="1">
    <citation type="journal article" date="2011" name="Environ. Microbiol.">
        <title>Genomic insights into the metabolic potential of the polycyclic aromatic hydrocarbon degrading sulfate-reducing Deltaproteobacterium N47.</title>
        <authorList>
            <person name="Bergmann F."/>
            <person name="Selesi D."/>
            <person name="Weinmaier T."/>
            <person name="Tischler P."/>
            <person name="Rattei T."/>
            <person name="Meckenstock R.U."/>
        </authorList>
    </citation>
    <scope>NUCLEOTIDE SEQUENCE</scope>
</reference>
<name>E1YEQ7_9BACT</name>
<gene>
    <name evidence="5" type="primary">truB</name>
    <name evidence="8" type="ORF">N47_J00320</name>
</gene>
<dbReference type="GO" id="GO:0003723">
    <property type="term" value="F:RNA binding"/>
    <property type="evidence" value="ECO:0007669"/>
    <property type="project" value="InterPro"/>
</dbReference>
<evidence type="ECO:0000256" key="3">
    <source>
        <dbReference type="ARBA" id="ARBA00022694"/>
    </source>
</evidence>
<dbReference type="EC" id="5.4.99.25" evidence="5"/>
<dbReference type="Gene3D" id="3.30.2350.10">
    <property type="entry name" value="Pseudouridine synthase"/>
    <property type="match status" value="1"/>
</dbReference>
<evidence type="ECO:0000313" key="8">
    <source>
        <dbReference type="EMBL" id="CBX29051.1"/>
    </source>
</evidence>
<comment type="catalytic activity">
    <reaction evidence="1 5">
        <text>uridine(55) in tRNA = pseudouridine(55) in tRNA</text>
        <dbReference type="Rhea" id="RHEA:42532"/>
        <dbReference type="Rhea" id="RHEA-COMP:10101"/>
        <dbReference type="Rhea" id="RHEA-COMP:10102"/>
        <dbReference type="ChEBI" id="CHEBI:65314"/>
        <dbReference type="ChEBI" id="CHEBI:65315"/>
        <dbReference type="EC" id="5.4.99.25"/>
    </reaction>
</comment>
<protein>
    <recommendedName>
        <fullName evidence="5">tRNA pseudouridine synthase B</fullName>
        <ecNumber evidence="5">5.4.99.25</ecNumber>
    </recommendedName>
    <alternativeName>
        <fullName evidence="5">tRNA pseudouridine(55) synthase</fullName>
        <shortName evidence="5">Psi55 synthase</shortName>
    </alternativeName>
    <alternativeName>
        <fullName evidence="5">tRNA pseudouridylate synthase</fullName>
    </alternativeName>
    <alternativeName>
        <fullName evidence="5">tRNA-uridine isomerase</fullName>
    </alternativeName>
</protein>
<evidence type="ECO:0000256" key="4">
    <source>
        <dbReference type="ARBA" id="ARBA00023235"/>
    </source>
</evidence>
<comment type="similarity">
    <text evidence="2 5">Belongs to the pseudouridine synthase TruB family. Type 1 subfamily.</text>
</comment>
<dbReference type="Pfam" id="PF01509">
    <property type="entry name" value="TruB_N"/>
    <property type="match status" value="1"/>
</dbReference>
<dbReference type="PANTHER" id="PTHR13767">
    <property type="entry name" value="TRNA-PSEUDOURIDINE SYNTHASE"/>
    <property type="match status" value="1"/>
</dbReference>
<dbReference type="GO" id="GO:1990481">
    <property type="term" value="P:mRNA pseudouridine synthesis"/>
    <property type="evidence" value="ECO:0007669"/>
    <property type="project" value="TreeGrafter"/>
</dbReference>
<dbReference type="Pfam" id="PF16198">
    <property type="entry name" value="TruB_C_2"/>
    <property type="match status" value="1"/>
</dbReference>
<dbReference type="SUPFAM" id="SSF55120">
    <property type="entry name" value="Pseudouridine synthase"/>
    <property type="match status" value="1"/>
</dbReference>
<sequence>MKIKNGLLIIDKPADMSSARVVSIVKKLTGAKKVGHTGTLDPFATGVLLCCINEATKISRFFLAGNKKYIAKLCLGIQTDTQDFTGKVISASSELNFSDEDIISAFKKFEGRISQVPPVYSALKHKGIPLYKYAREGKAVTKPAREIKIHYINILNINLPEITFEVYCSSGTYIRSLCADIGEILGCGGHLSQLSRTESCGLNIKQSLTINDLENIISAGNISKHLISMSDALAHMPGYIADETLIAKISHGKLITESDIRFVKTNTSEGFIKIINRNKELLAVLNKVENKFSYCCVINN</sequence>
<dbReference type="InterPro" id="IPR032819">
    <property type="entry name" value="TruB_C"/>
</dbReference>
<feature type="domain" description="Pseudouridine synthase II N-terminal" evidence="6">
    <location>
        <begin position="26"/>
        <end position="174"/>
    </location>
</feature>
<evidence type="ECO:0000256" key="5">
    <source>
        <dbReference type="HAMAP-Rule" id="MF_01080"/>
    </source>
</evidence>
<dbReference type="PANTHER" id="PTHR13767:SF2">
    <property type="entry name" value="PSEUDOURIDYLATE SYNTHASE TRUB1"/>
    <property type="match status" value="1"/>
</dbReference>
<dbReference type="CDD" id="cd02573">
    <property type="entry name" value="PseudoU_synth_EcTruB"/>
    <property type="match status" value="1"/>
</dbReference>
<evidence type="ECO:0000256" key="2">
    <source>
        <dbReference type="ARBA" id="ARBA00005642"/>
    </source>
</evidence>
<feature type="active site" description="Nucleophile" evidence="5">
    <location>
        <position position="41"/>
    </location>
</feature>
<dbReference type="GO" id="GO:0160148">
    <property type="term" value="F:tRNA pseudouridine(55) synthase activity"/>
    <property type="evidence" value="ECO:0007669"/>
    <property type="project" value="UniProtKB-EC"/>
</dbReference>
<dbReference type="HAMAP" id="MF_01080">
    <property type="entry name" value="TruB_bact"/>
    <property type="match status" value="1"/>
</dbReference>
<dbReference type="InterPro" id="IPR002501">
    <property type="entry name" value="PsdUridine_synth_N"/>
</dbReference>
<organism evidence="8">
    <name type="scientific">uncultured Desulfobacterium sp</name>
    <dbReference type="NCBI Taxonomy" id="201089"/>
    <lineage>
        <taxon>Bacteria</taxon>
        <taxon>Pseudomonadati</taxon>
        <taxon>Thermodesulfobacteriota</taxon>
        <taxon>Desulfobacteria</taxon>
        <taxon>Desulfobacterales</taxon>
        <taxon>Desulfobacteriaceae</taxon>
        <taxon>Desulfobacterium</taxon>
        <taxon>environmental samples</taxon>
    </lineage>
</organism>